<protein>
    <submittedName>
        <fullName evidence="1">2-keto-4-pentenoate hydratase</fullName>
        <ecNumber evidence="1">4.2.1.-</ecNumber>
    </submittedName>
</protein>
<dbReference type="InterPro" id="IPR036663">
    <property type="entry name" value="Fumarylacetoacetase_C_sf"/>
</dbReference>
<dbReference type="STRING" id="266265.Bxe_B2133"/>
<name>Q13PY6_PARXL</name>
<dbReference type="PANTHER" id="PTHR30143">
    <property type="entry name" value="ACID HYDRATASE"/>
    <property type="match status" value="1"/>
</dbReference>
<dbReference type="EMBL" id="CP000271">
    <property type="protein sequence ID" value="ABE33853.1"/>
    <property type="molecule type" value="Genomic_DNA"/>
</dbReference>
<evidence type="ECO:0000313" key="1">
    <source>
        <dbReference type="EMBL" id="ABE33853.1"/>
    </source>
</evidence>
<sequence length="261" mass="27356">MQGAAEPVPLNVSRLAEALASARLCGRPLQALPCADVPLSFEDAMAVQREVGRRLGAAVAGWKAGLIPGVRFTCAAVFAADVLESPAVYRLPCVPSEGEATAFVEGEVAFSLAHDLPPRVQPYSDDEVAQAVDRCHAAIEIGNPRMVHFDAASLVHKLADSMGNGAIVWGAGTSGWRAIDWSALRVRMMLDGKTVVDHVDGGKGADPLATLVALANARNREPLRAGQVVITGNRTGFNVARTGTRIHVVIGGLGEVSVQLV</sequence>
<dbReference type="EC" id="4.2.1.-" evidence="1"/>
<evidence type="ECO:0000313" key="2">
    <source>
        <dbReference type="Proteomes" id="UP000001817"/>
    </source>
</evidence>
<dbReference type="PANTHER" id="PTHR30143:SF0">
    <property type="entry name" value="2-KETO-4-PENTENOATE HYDRATASE"/>
    <property type="match status" value="1"/>
</dbReference>
<dbReference type="Proteomes" id="UP000001817">
    <property type="component" value="Chromosome 2"/>
</dbReference>
<organism evidence="1 2">
    <name type="scientific">Paraburkholderia xenovorans (strain LB400)</name>
    <dbReference type="NCBI Taxonomy" id="266265"/>
    <lineage>
        <taxon>Bacteria</taxon>
        <taxon>Pseudomonadati</taxon>
        <taxon>Pseudomonadota</taxon>
        <taxon>Betaproteobacteria</taxon>
        <taxon>Burkholderiales</taxon>
        <taxon>Burkholderiaceae</taxon>
        <taxon>Paraburkholderia</taxon>
    </lineage>
</organism>
<gene>
    <name evidence="1" type="ORF">Bxe_B2133</name>
</gene>
<accession>Q13PY6</accession>
<dbReference type="eggNOG" id="COG3971">
    <property type="taxonomic scope" value="Bacteria"/>
</dbReference>
<dbReference type="PATRIC" id="fig|266265.5.peg.5597"/>
<dbReference type="SUPFAM" id="SSF56529">
    <property type="entry name" value="FAH"/>
    <property type="match status" value="1"/>
</dbReference>
<dbReference type="GO" id="GO:0008684">
    <property type="term" value="F:2-oxopent-4-enoate hydratase activity"/>
    <property type="evidence" value="ECO:0007669"/>
    <property type="project" value="TreeGrafter"/>
</dbReference>
<dbReference type="InterPro" id="IPR050772">
    <property type="entry name" value="Hydratase-Decarb/MhpD_sf"/>
</dbReference>
<proteinExistence type="predicted"/>
<dbReference type="GO" id="GO:0005737">
    <property type="term" value="C:cytoplasm"/>
    <property type="evidence" value="ECO:0007669"/>
    <property type="project" value="TreeGrafter"/>
</dbReference>
<dbReference type="RefSeq" id="WP_011491208.1">
    <property type="nucleotide sequence ID" value="NC_007952.1"/>
</dbReference>
<dbReference type="KEGG" id="bxe:Bxe_B2133"/>
<keyword evidence="1" id="KW-0456">Lyase</keyword>
<dbReference type="KEGG" id="bxb:DR64_4462"/>
<dbReference type="AlphaFoldDB" id="Q13PY6"/>
<reference evidence="1 2" key="1">
    <citation type="journal article" date="2006" name="Proc. Natl. Acad. Sci. U.S.A.">
        <title>Burkholderia xenovorans LB400 harbors a multi-replicon, 9.73-Mbp genome shaped for versatility.</title>
        <authorList>
            <person name="Chain P.S."/>
            <person name="Denef V.J."/>
            <person name="Konstantinidis K.T."/>
            <person name="Vergez L.M."/>
            <person name="Agullo L."/>
            <person name="Reyes V.L."/>
            <person name="Hauser L."/>
            <person name="Cordova M."/>
            <person name="Gomez L."/>
            <person name="Gonzalez M."/>
            <person name="Land M."/>
            <person name="Lao V."/>
            <person name="Larimer F."/>
            <person name="LiPuma J.J."/>
            <person name="Mahenthiralingam E."/>
            <person name="Malfatti S.A."/>
            <person name="Marx C.J."/>
            <person name="Parnell J.J."/>
            <person name="Ramette A."/>
            <person name="Richardson P."/>
            <person name="Seeger M."/>
            <person name="Smith D."/>
            <person name="Spilker T."/>
            <person name="Sul W.J."/>
            <person name="Tsoi T.V."/>
            <person name="Ulrich L.E."/>
            <person name="Zhulin I.B."/>
            <person name="Tiedje J.M."/>
        </authorList>
    </citation>
    <scope>NUCLEOTIDE SEQUENCE [LARGE SCALE GENOMIC DNA]</scope>
    <source>
        <strain evidence="1 2">LB400</strain>
    </source>
</reference>
<dbReference type="Gene3D" id="3.90.850.10">
    <property type="entry name" value="Fumarylacetoacetase-like, C-terminal domain"/>
    <property type="match status" value="1"/>
</dbReference>
<keyword evidence="2" id="KW-1185">Reference proteome</keyword>